<dbReference type="Gene3D" id="3.30.70.1820">
    <property type="entry name" value="L1 transposable element, RRM domain"/>
    <property type="match status" value="1"/>
</dbReference>
<proteinExistence type="predicted"/>
<feature type="compositionally biased region" description="Basic and acidic residues" evidence="2">
    <location>
        <begin position="14"/>
        <end position="24"/>
    </location>
</feature>
<feature type="coiled-coil region" evidence="1">
    <location>
        <begin position="62"/>
        <end position="96"/>
    </location>
</feature>
<keyword evidence="4" id="KW-1185">Reference proteome</keyword>
<feature type="region of interest" description="Disordered" evidence="2">
    <location>
        <begin position="1"/>
        <end position="39"/>
    </location>
</feature>
<reference evidence="3" key="3">
    <citation type="submission" date="2025-09" db="UniProtKB">
        <authorList>
            <consortium name="Ensembl"/>
        </authorList>
    </citation>
    <scope>IDENTIFICATION</scope>
</reference>
<evidence type="ECO:0000313" key="4">
    <source>
        <dbReference type="Proteomes" id="UP000005207"/>
    </source>
</evidence>
<dbReference type="OMA" id="TARCEDM"/>
<evidence type="ECO:0000256" key="1">
    <source>
        <dbReference type="SAM" id="Coils"/>
    </source>
</evidence>
<feature type="compositionally biased region" description="Low complexity" evidence="2">
    <location>
        <begin position="29"/>
        <end position="39"/>
    </location>
</feature>
<sequence>MASSLRGKGSSKQDQNKDKGEHLKQLTLSSNADANATASTCDADTRILAELEKIRKDNKDGHMETQQALTRLEASFKNLREDMTKLENRTTEMEERIGDNEDSTRRHERALRYLLHREMDLTARCEDMQNRLRRNNLRIYRVPEGSEGRDVKLFVLELCKSTLQLPADLNIGIERAHRALAAKPKNPDAAPRSLVVRFWDFSVKETILRQAWDQKRVLYKGTQIYFDHDFSPELQKRRALILDAVKQLKLKNIRAKCVFPAKLRLFKDGGEKTFSSLTEALPTLQELGIQVRVDQRKRMETELAWSRWSAEGTRAGVTLALAEMKTFFMED</sequence>
<dbReference type="InParanoid" id="A0A669DMS4"/>
<dbReference type="GeneTree" id="ENSGT00940000160789"/>
<dbReference type="AlphaFoldDB" id="A0A669DMS4"/>
<protein>
    <recommendedName>
        <fullName evidence="5">L1 transposable element RRM domain-containing protein</fullName>
    </recommendedName>
</protein>
<accession>A0A669DMS4</accession>
<evidence type="ECO:0000256" key="2">
    <source>
        <dbReference type="SAM" id="MobiDB-lite"/>
    </source>
</evidence>
<reference evidence="3" key="2">
    <citation type="submission" date="2025-08" db="UniProtKB">
        <authorList>
            <consortium name="Ensembl"/>
        </authorList>
    </citation>
    <scope>IDENTIFICATION</scope>
</reference>
<dbReference type="Ensembl" id="ENSONIT00000037817.1">
    <property type="protein sequence ID" value="ENSONIP00000061972.1"/>
    <property type="gene ID" value="ENSONIG00000031370.1"/>
</dbReference>
<keyword evidence="1" id="KW-0175">Coiled coil</keyword>
<reference evidence="4" key="1">
    <citation type="submission" date="2012-01" db="EMBL/GenBank/DDBJ databases">
        <title>The Genome Sequence of Oreochromis niloticus (Nile Tilapia).</title>
        <authorList>
            <consortium name="Broad Institute Genome Assembly Team"/>
            <consortium name="Broad Institute Sequencing Platform"/>
            <person name="Di Palma F."/>
            <person name="Johnson J."/>
            <person name="Lander E.S."/>
            <person name="Lindblad-Toh K."/>
        </authorList>
    </citation>
    <scope>NUCLEOTIDE SEQUENCE [LARGE SCALE GENOMIC DNA]</scope>
</reference>
<evidence type="ECO:0000313" key="3">
    <source>
        <dbReference type="Ensembl" id="ENSONIP00000061972.1"/>
    </source>
</evidence>
<organism evidence="3 4">
    <name type="scientific">Oreochromis niloticus</name>
    <name type="common">Nile tilapia</name>
    <name type="synonym">Tilapia nilotica</name>
    <dbReference type="NCBI Taxonomy" id="8128"/>
    <lineage>
        <taxon>Eukaryota</taxon>
        <taxon>Metazoa</taxon>
        <taxon>Chordata</taxon>
        <taxon>Craniata</taxon>
        <taxon>Vertebrata</taxon>
        <taxon>Euteleostomi</taxon>
        <taxon>Actinopterygii</taxon>
        <taxon>Neopterygii</taxon>
        <taxon>Teleostei</taxon>
        <taxon>Neoteleostei</taxon>
        <taxon>Acanthomorphata</taxon>
        <taxon>Ovalentaria</taxon>
        <taxon>Cichlomorphae</taxon>
        <taxon>Cichliformes</taxon>
        <taxon>Cichlidae</taxon>
        <taxon>African cichlids</taxon>
        <taxon>Pseudocrenilabrinae</taxon>
        <taxon>Oreochromini</taxon>
        <taxon>Oreochromis</taxon>
    </lineage>
</organism>
<dbReference type="Proteomes" id="UP000005207">
    <property type="component" value="Linkage group LG12"/>
</dbReference>
<name>A0A669DMS4_ORENI</name>
<dbReference type="InterPro" id="IPR004244">
    <property type="entry name" value="Transposase_22"/>
</dbReference>
<dbReference type="PANTHER" id="PTHR11505">
    <property type="entry name" value="L1 TRANSPOSABLE ELEMENT-RELATED"/>
    <property type="match status" value="1"/>
</dbReference>
<evidence type="ECO:0008006" key="5">
    <source>
        <dbReference type="Google" id="ProtNLM"/>
    </source>
</evidence>